<feature type="transmembrane region" description="Helical" evidence="1">
    <location>
        <begin position="157"/>
        <end position="175"/>
    </location>
</feature>
<dbReference type="AlphaFoldDB" id="A0A2M8D941"/>
<dbReference type="PANTHER" id="PTHR22911:SF137">
    <property type="entry name" value="SOLUTE CARRIER FAMILY 35 MEMBER G2-RELATED"/>
    <property type="match status" value="1"/>
</dbReference>
<keyword evidence="1" id="KW-0472">Membrane</keyword>
<name>A0A2M8D941_9BACT</name>
<proteinExistence type="predicted"/>
<keyword evidence="1" id="KW-0812">Transmembrane</keyword>
<feature type="transmembrane region" description="Helical" evidence="1">
    <location>
        <begin position="293"/>
        <end position="308"/>
    </location>
</feature>
<dbReference type="Pfam" id="PF00892">
    <property type="entry name" value="EamA"/>
    <property type="match status" value="1"/>
</dbReference>
<dbReference type="Proteomes" id="UP000229236">
    <property type="component" value="Unassembled WGS sequence"/>
</dbReference>
<feature type="transmembrane region" description="Helical" evidence="1">
    <location>
        <begin position="228"/>
        <end position="246"/>
    </location>
</feature>
<dbReference type="GO" id="GO:0016020">
    <property type="term" value="C:membrane"/>
    <property type="evidence" value="ECO:0007669"/>
    <property type="project" value="InterPro"/>
</dbReference>
<dbReference type="SUPFAM" id="SSF103481">
    <property type="entry name" value="Multidrug resistance efflux transporter EmrE"/>
    <property type="match status" value="1"/>
</dbReference>
<feature type="transmembrane region" description="Helical" evidence="1">
    <location>
        <begin position="6"/>
        <end position="25"/>
    </location>
</feature>
<comment type="caution">
    <text evidence="3">The sequence shown here is derived from an EMBL/GenBank/DDBJ whole genome shotgun (WGS) entry which is preliminary data.</text>
</comment>
<organism evidence="3 4">
    <name type="scientific">Candidatus Yonathbacteria bacterium CG_4_9_14_0_8_um_filter_46_47</name>
    <dbReference type="NCBI Taxonomy" id="1975106"/>
    <lineage>
        <taxon>Bacteria</taxon>
        <taxon>Candidatus Yonathiibacteriota</taxon>
    </lineage>
</organism>
<feature type="transmembrane region" description="Helical" evidence="1">
    <location>
        <begin position="252"/>
        <end position="273"/>
    </location>
</feature>
<reference evidence="4" key="1">
    <citation type="submission" date="2017-09" db="EMBL/GenBank/DDBJ databases">
        <title>Depth-based differentiation of microbial function through sediment-hosted aquifers and enrichment of novel symbionts in the deep terrestrial subsurface.</title>
        <authorList>
            <person name="Probst A.J."/>
            <person name="Ladd B."/>
            <person name="Jarett J.K."/>
            <person name="Geller-Mcgrath D.E."/>
            <person name="Sieber C.M.K."/>
            <person name="Emerson J.B."/>
            <person name="Anantharaman K."/>
            <person name="Thomas B.C."/>
            <person name="Malmstrom R."/>
            <person name="Stieglmeier M."/>
            <person name="Klingl A."/>
            <person name="Woyke T."/>
            <person name="Ryan C.M."/>
            <person name="Banfield J.F."/>
        </authorList>
    </citation>
    <scope>NUCLEOTIDE SEQUENCE [LARGE SCALE GENOMIC DNA]</scope>
</reference>
<dbReference type="EMBL" id="PFTM01000022">
    <property type="protein sequence ID" value="PJB83681.1"/>
    <property type="molecule type" value="Genomic_DNA"/>
</dbReference>
<feature type="transmembrane region" description="Helical" evidence="1">
    <location>
        <begin position="187"/>
        <end position="208"/>
    </location>
</feature>
<accession>A0A2M8D941</accession>
<gene>
    <name evidence="3" type="ORF">CO088_01045</name>
</gene>
<dbReference type="PANTHER" id="PTHR22911">
    <property type="entry name" value="ACYL-MALONYL CONDENSING ENZYME-RELATED"/>
    <property type="match status" value="1"/>
</dbReference>
<feature type="transmembrane region" description="Helical" evidence="1">
    <location>
        <begin position="117"/>
        <end position="136"/>
    </location>
</feature>
<dbReference type="Gene3D" id="1.10.3730.20">
    <property type="match status" value="1"/>
</dbReference>
<evidence type="ECO:0000313" key="4">
    <source>
        <dbReference type="Proteomes" id="UP000229236"/>
    </source>
</evidence>
<feature type="domain" description="EamA" evidence="2">
    <location>
        <begin position="2"/>
        <end position="132"/>
    </location>
</feature>
<keyword evidence="1" id="KW-1133">Transmembrane helix</keyword>
<evidence type="ECO:0000313" key="3">
    <source>
        <dbReference type="EMBL" id="PJB83681.1"/>
    </source>
</evidence>
<feature type="transmembrane region" description="Helical" evidence="1">
    <location>
        <begin position="66"/>
        <end position="84"/>
    </location>
</feature>
<feature type="transmembrane region" description="Helical" evidence="1">
    <location>
        <begin position="91"/>
        <end position="111"/>
    </location>
</feature>
<feature type="transmembrane region" description="Helical" evidence="1">
    <location>
        <begin position="34"/>
        <end position="54"/>
    </location>
</feature>
<sequence>MLWISVAVIAYTLLALAALVDKLVVTEYLSSPRVYMFLASVLGAIIVVAAPFALHWPGWDQLPLNIASGAFFSAALFFFYVALTRGDASRVVAGVDGLMPVATLLLAMAFLRERLTLPQLAAFALLVGGTMALAHTETKTNAFLQWSARIWKRKGRAEGWMVLAALAFGASFFLAKVVYETQPFVSGLIWIRVGGAAVVLPLLAYPPFRDELKKNFHKGRRAQANTKMVLLGQGTGAAGVFLQHYAIALGSVVLTTVLQGLKYIFLFFFITLVGKKYKRVREHVQGKILRKKIAAFVLIVAGLALLSVS</sequence>
<dbReference type="InterPro" id="IPR000620">
    <property type="entry name" value="EamA_dom"/>
</dbReference>
<evidence type="ECO:0000256" key="1">
    <source>
        <dbReference type="SAM" id="Phobius"/>
    </source>
</evidence>
<evidence type="ECO:0000259" key="2">
    <source>
        <dbReference type="Pfam" id="PF00892"/>
    </source>
</evidence>
<dbReference type="InterPro" id="IPR037185">
    <property type="entry name" value="EmrE-like"/>
</dbReference>
<protein>
    <recommendedName>
        <fullName evidence="2">EamA domain-containing protein</fullName>
    </recommendedName>
</protein>